<dbReference type="Proteomes" id="UP000526786">
    <property type="component" value="Unassembled WGS sequence"/>
</dbReference>
<comment type="caution">
    <text evidence="1">The sequence shown here is derived from an EMBL/GenBank/DDBJ whole genome shotgun (WGS) entry which is preliminary data.</text>
</comment>
<evidence type="ECO:0000313" key="2">
    <source>
        <dbReference type="Proteomes" id="UP000526786"/>
    </source>
</evidence>
<accession>A0AC60W368</accession>
<reference evidence="1 2" key="1">
    <citation type="journal article" date="2020" name="Appl. Environ. Microbiol.">
        <title>Genomic Characteristics of a Novel Species of Ammonia-Oxidizing Archaea from the Jiulong River Estuary.</title>
        <authorList>
            <person name="Zou D."/>
            <person name="Wan R."/>
            <person name="Han L."/>
            <person name="Xu M.N."/>
            <person name="Liu Y."/>
            <person name="Liu H."/>
            <person name="Kao S.J."/>
            <person name="Li M."/>
        </authorList>
    </citation>
    <scope>NUCLEOTIDE SEQUENCE [LARGE SCALE GENOMIC DNA]</scope>
    <source>
        <strain evidence="1">W2bin3</strain>
    </source>
</reference>
<gene>
    <name evidence="1" type="ORF">H2B05_04430</name>
</gene>
<name>A0AC60W368_9ARCH</name>
<protein>
    <submittedName>
        <fullName evidence="1">Uncharacterized protein</fullName>
    </submittedName>
</protein>
<dbReference type="EMBL" id="JACENC010000171">
    <property type="protein sequence ID" value="MBA4454172.1"/>
    <property type="molecule type" value="Genomic_DNA"/>
</dbReference>
<proteinExistence type="predicted"/>
<evidence type="ECO:0000313" key="1">
    <source>
        <dbReference type="EMBL" id="MBA4454172.1"/>
    </source>
</evidence>
<sequence>MSLVWTFIFVAVLVYLSTNLVLKIDHLDGWLKALYFIVLIPGYGLVTYQIRMHFQRKQQPETTN</sequence>
<organism evidence="1 2">
    <name type="scientific">Candidatus Nitrosomaritimum aestuariumsis</name>
    <dbReference type="NCBI Taxonomy" id="3342354"/>
    <lineage>
        <taxon>Archaea</taxon>
        <taxon>Nitrososphaerota</taxon>
        <taxon>Nitrososphaeria</taxon>
        <taxon>Nitrosopumilales</taxon>
        <taxon>Nitrosopumilaceae</taxon>
        <taxon>Candidatus Nitrosomaritimum</taxon>
    </lineage>
</organism>